<proteinExistence type="inferred from homology"/>
<dbReference type="SUPFAM" id="SSF53756">
    <property type="entry name" value="UDP-Glycosyltransferase/glycogen phosphorylase"/>
    <property type="match status" value="1"/>
</dbReference>
<evidence type="ECO:0000256" key="1">
    <source>
        <dbReference type="ARBA" id="ARBA00008799"/>
    </source>
</evidence>
<dbReference type="PANTHER" id="PTHR10788">
    <property type="entry name" value="TREHALOSE-6-PHOSPHATE SYNTHASE"/>
    <property type="match status" value="1"/>
</dbReference>
<gene>
    <name evidence="2" type="ORF">RFM68_03570</name>
</gene>
<evidence type="ECO:0000313" key="3">
    <source>
        <dbReference type="Proteomes" id="UP001276840"/>
    </source>
</evidence>
<dbReference type="EMBL" id="JAVIJF010000002">
    <property type="protein sequence ID" value="MDX8523575.1"/>
    <property type="molecule type" value="Genomic_DNA"/>
</dbReference>
<name>A0ABU4ZE24_9HYPH</name>
<keyword evidence="3" id="KW-1185">Reference proteome</keyword>
<dbReference type="InterPro" id="IPR001830">
    <property type="entry name" value="Glyco_trans_20"/>
</dbReference>
<comment type="similarity">
    <text evidence="1">Belongs to the glycosyltransferase 20 family.</text>
</comment>
<evidence type="ECO:0000313" key="2">
    <source>
        <dbReference type="EMBL" id="MDX8523575.1"/>
    </source>
</evidence>
<dbReference type="CDD" id="cd03788">
    <property type="entry name" value="GT20_TPS"/>
    <property type="match status" value="1"/>
</dbReference>
<dbReference type="PANTHER" id="PTHR10788:SF106">
    <property type="entry name" value="BCDNA.GH08860"/>
    <property type="match status" value="1"/>
</dbReference>
<comment type="caution">
    <text evidence="2">The sequence shown here is derived from an EMBL/GenBank/DDBJ whole genome shotgun (WGS) entry which is preliminary data.</text>
</comment>
<dbReference type="Pfam" id="PF00982">
    <property type="entry name" value="Glyco_transf_20"/>
    <property type="match status" value="1"/>
</dbReference>
<accession>A0ABU4ZE24</accession>
<reference evidence="2 3" key="1">
    <citation type="submission" date="2023-08" db="EMBL/GenBank/DDBJ databases">
        <title>Implementing the SeqCode for naming new Mesorhizobium species isolated from Vachellia karroo root nodules.</title>
        <authorList>
            <person name="Van Lill M."/>
        </authorList>
    </citation>
    <scope>NUCLEOTIDE SEQUENCE [LARGE SCALE GENOMIC DNA]</scope>
    <source>
        <strain evidence="2 3">MSK 1335</strain>
    </source>
</reference>
<organism evidence="2 3">
    <name type="scientific">Mesorhizobium montanum</name>
    <dbReference type="NCBI Taxonomy" id="3072323"/>
    <lineage>
        <taxon>Bacteria</taxon>
        <taxon>Pseudomonadati</taxon>
        <taxon>Pseudomonadota</taxon>
        <taxon>Alphaproteobacteria</taxon>
        <taxon>Hyphomicrobiales</taxon>
        <taxon>Phyllobacteriaceae</taxon>
        <taxon>Mesorhizobium</taxon>
    </lineage>
</organism>
<dbReference type="Gene3D" id="3.40.50.2000">
    <property type="entry name" value="Glycogen Phosphorylase B"/>
    <property type="match status" value="2"/>
</dbReference>
<dbReference type="Proteomes" id="UP001276840">
    <property type="component" value="Unassembled WGS sequence"/>
</dbReference>
<sequence length="597" mass="67508">MTQFGVDLFLVLILASLGLSALAFFISIFRHRRNHPTATASPGSGEDFAAEAARKVLREFEKNGQSVDAALVTWSPDTLRKILADELPDAQVIVVSNREPYIHNETKDGGVELVVPASGLVSALEPITRACAGTWIAYGGGSADRTVVDGNDRVQVPPDNPSYTLRRVWLSEDEYQGYYLGFANEGLWPLCHIAFTRPIFRESDWEAYEAVNRKFAETVVAEARNERPIVLVQDYHFALLPRMIRERLPEAIVITFWHIPWPNSEVFSICPWRERILDGLLGSSIMGFHTQFHANNFTESVDRFMESRIERADAAVSYGGQVTLVHSYPISIEWPVELLKALPSVEECRARIRKRFDIPADAKLCVGVERLDYTKGILDRFHALEELFIRHPETIGKVVFLQIAAPSRGTLPAYKHLHEECLRYADELNERYGNETYQPVVLVPEHHAQKGVYEIYRAADICMVTSLHDGMNLVAKEFVASRDDEQGVLLLSTFAGASRELLEALIVNPYDAAMMSEAMLQALTMGPDEQHERMRRMREIVRDNNVYRWAGSMLLDAARLRKRSDLDRVTALYDRPTGPTGDNVVSIFERKQAVGFR</sequence>
<protein>
    <submittedName>
        <fullName evidence="2">Trehalose-6-phosphate synthase</fullName>
    </submittedName>
</protein>
<dbReference type="RefSeq" id="WP_320231278.1">
    <property type="nucleotide sequence ID" value="NZ_JAVIJF010000002.1"/>
</dbReference>